<evidence type="ECO:0000256" key="7">
    <source>
        <dbReference type="RuleBase" id="RU363032"/>
    </source>
</evidence>
<evidence type="ECO:0000313" key="9">
    <source>
        <dbReference type="EMBL" id="SCY06131.1"/>
    </source>
</evidence>
<dbReference type="InterPro" id="IPR035906">
    <property type="entry name" value="MetI-like_sf"/>
</dbReference>
<name>A0A1G5CV42_9BACT</name>
<keyword evidence="2 7" id="KW-0813">Transport</keyword>
<keyword evidence="4 7" id="KW-0812">Transmembrane</keyword>
<feature type="transmembrane region" description="Helical" evidence="7">
    <location>
        <begin position="195"/>
        <end position="214"/>
    </location>
</feature>
<dbReference type="PROSITE" id="PS50928">
    <property type="entry name" value="ABC_TM1"/>
    <property type="match status" value="1"/>
</dbReference>
<dbReference type="STRING" id="419481.SAMN05216233_103222"/>
<dbReference type="OrthoDB" id="5322475at2"/>
<dbReference type="PANTHER" id="PTHR30151">
    <property type="entry name" value="ALKANE SULFONATE ABC TRANSPORTER-RELATED, MEMBRANE SUBUNIT"/>
    <property type="match status" value="1"/>
</dbReference>
<evidence type="ECO:0000256" key="4">
    <source>
        <dbReference type="ARBA" id="ARBA00022692"/>
    </source>
</evidence>
<dbReference type="EMBL" id="FMUX01000003">
    <property type="protein sequence ID" value="SCY06131.1"/>
    <property type="molecule type" value="Genomic_DNA"/>
</dbReference>
<evidence type="ECO:0000256" key="5">
    <source>
        <dbReference type="ARBA" id="ARBA00022989"/>
    </source>
</evidence>
<keyword evidence="10" id="KW-1185">Reference proteome</keyword>
<comment type="similarity">
    <text evidence="7">Belongs to the binding-protein-dependent transport system permease family.</text>
</comment>
<feature type="domain" description="ABC transmembrane type-1" evidence="8">
    <location>
        <begin position="62"/>
        <end position="244"/>
    </location>
</feature>
<evidence type="ECO:0000259" key="8">
    <source>
        <dbReference type="PROSITE" id="PS50928"/>
    </source>
</evidence>
<dbReference type="Pfam" id="PF00528">
    <property type="entry name" value="BPD_transp_1"/>
    <property type="match status" value="1"/>
</dbReference>
<dbReference type="RefSeq" id="WP_092209444.1">
    <property type="nucleotide sequence ID" value="NZ_FMUX01000003.1"/>
</dbReference>
<protein>
    <submittedName>
        <fullName evidence="9">NitT/TauT family transport system permease protein/taurine transport system permease protein/sulfonate transport system permease protein</fullName>
    </submittedName>
</protein>
<evidence type="ECO:0000256" key="2">
    <source>
        <dbReference type="ARBA" id="ARBA00022448"/>
    </source>
</evidence>
<evidence type="ECO:0000256" key="6">
    <source>
        <dbReference type="ARBA" id="ARBA00023136"/>
    </source>
</evidence>
<feature type="transmembrane region" description="Helical" evidence="7">
    <location>
        <begin position="168"/>
        <end position="189"/>
    </location>
</feature>
<comment type="subcellular location">
    <subcellularLocation>
        <location evidence="1 7">Cell membrane</location>
        <topology evidence="1 7">Multi-pass membrane protein</topology>
    </subcellularLocation>
</comment>
<gene>
    <name evidence="9" type="ORF">SAMN05216233_103222</name>
</gene>
<keyword evidence="5 7" id="KW-1133">Transmembrane helix</keyword>
<dbReference type="InterPro" id="IPR000515">
    <property type="entry name" value="MetI-like"/>
</dbReference>
<dbReference type="CDD" id="cd06261">
    <property type="entry name" value="TM_PBP2"/>
    <property type="match status" value="1"/>
</dbReference>
<evidence type="ECO:0000256" key="3">
    <source>
        <dbReference type="ARBA" id="ARBA00022475"/>
    </source>
</evidence>
<feature type="transmembrane region" description="Helical" evidence="7">
    <location>
        <begin position="129"/>
        <end position="147"/>
    </location>
</feature>
<dbReference type="Proteomes" id="UP000198870">
    <property type="component" value="Unassembled WGS sequence"/>
</dbReference>
<dbReference type="AlphaFoldDB" id="A0A1G5CV42"/>
<organism evidence="9 10">
    <name type="scientific">Desulfoluna spongiiphila</name>
    <dbReference type="NCBI Taxonomy" id="419481"/>
    <lineage>
        <taxon>Bacteria</taxon>
        <taxon>Pseudomonadati</taxon>
        <taxon>Thermodesulfobacteriota</taxon>
        <taxon>Desulfobacteria</taxon>
        <taxon>Desulfobacterales</taxon>
        <taxon>Desulfolunaceae</taxon>
        <taxon>Desulfoluna</taxon>
    </lineage>
</organism>
<evidence type="ECO:0000256" key="1">
    <source>
        <dbReference type="ARBA" id="ARBA00004651"/>
    </source>
</evidence>
<dbReference type="PANTHER" id="PTHR30151:SF0">
    <property type="entry name" value="ABC TRANSPORTER PERMEASE PROTEIN MJ0413-RELATED"/>
    <property type="match status" value="1"/>
</dbReference>
<feature type="transmembrane region" description="Helical" evidence="7">
    <location>
        <begin position="98"/>
        <end position="123"/>
    </location>
</feature>
<reference evidence="9 10" key="1">
    <citation type="submission" date="2016-10" db="EMBL/GenBank/DDBJ databases">
        <authorList>
            <person name="de Groot N.N."/>
        </authorList>
    </citation>
    <scope>NUCLEOTIDE SEQUENCE [LARGE SCALE GENOMIC DNA]</scope>
    <source>
        <strain evidence="9 10">AA1</strain>
    </source>
</reference>
<sequence length="262" mass="28151">MAKTILRKMLPFLIFLIFWEGMALMIQANRHVAFPTPWEVGRTLAALLAGAPLSEAPLARHVGDSLLRWLTGFGIAAICGIGYGLLSGWSKALRDATLPILHVLQLIPGLAWIPVAILCFGIGEAATVSMIAVTAFTPIALNVLSGVQQLDETYLRAARMMGAKGNTLLFRVLLPGALPATISGLRIGLGNGWRVLVAAEMVVGTGTGLGYAIIEARWTLDYASAFSCIGIICLIGLLVEHLLFKPLEERTIARWYLTGDES</sequence>
<evidence type="ECO:0000313" key="10">
    <source>
        <dbReference type="Proteomes" id="UP000198870"/>
    </source>
</evidence>
<keyword evidence="6 7" id="KW-0472">Membrane</keyword>
<feature type="transmembrane region" description="Helical" evidence="7">
    <location>
        <begin position="66"/>
        <end position="86"/>
    </location>
</feature>
<keyword evidence="3" id="KW-1003">Cell membrane</keyword>
<feature type="transmembrane region" description="Helical" evidence="7">
    <location>
        <begin position="226"/>
        <end position="244"/>
    </location>
</feature>
<accession>A0A1G5CV42</accession>
<dbReference type="Gene3D" id="1.10.3720.10">
    <property type="entry name" value="MetI-like"/>
    <property type="match status" value="1"/>
</dbReference>
<dbReference type="SUPFAM" id="SSF161098">
    <property type="entry name" value="MetI-like"/>
    <property type="match status" value="1"/>
</dbReference>
<proteinExistence type="inferred from homology"/>
<dbReference type="GO" id="GO:0055085">
    <property type="term" value="P:transmembrane transport"/>
    <property type="evidence" value="ECO:0007669"/>
    <property type="project" value="InterPro"/>
</dbReference>
<dbReference type="GO" id="GO:0005886">
    <property type="term" value="C:plasma membrane"/>
    <property type="evidence" value="ECO:0007669"/>
    <property type="project" value="UniProtKB-SubCell"/>
</dbReference>